<gene>
    <name evidence="12" type="ORF">AJ85_08425</name>
    <name evidence="11" type="ORF">BALCAV_0211865</name>
</gene>
<evidence type="ECO:0000256" key="7">
    <source>
        <dbReference type="PIRSR" id="PIRSR618044-1"/>
    </source>
</evidence>
<evidence type="ECO:0000256" key="5">
    <source>
        <dbReference type="ARBA" id="ARBA00022984"/>
    </source>
</evidence>
<dbReference type="PRINTS" id="PR00725">
    <property type="entry name" value="DADACBPTASE1"/>
</dbReference>
<dbReference type="SUPFAM" id="SSF56601">
    <property type="entry name" value="beta-lactamase/transpeptidase-like"/>
    <property type="match status" value="1"/>
</dbReference>
<dbReference type="GO" id="GO:0006508">
    <property type="term" value="P:proteolysis"/>
    <property type="evidence" value="ECO:0007669"/>
    <property type="project" value="InterPro"/>
</dbReference>
<dbReference type="OrthoDB" id="9791132at2"/>
<keyword evidence="13" id="KW-1185">Reference proteome</keyword>
<evidence type="ECO:0000256" key="4">
    <source>
        <dbReference type="ARBA" id="ARBA00022960"/>
    </source>
</evidence>
<dbReference type="InterPro" id="IPR018044">
    <property type="entry name" value="Peptidase_S11"/>
</dbReference>
<keyword evidence="2" id="KW-0732">Signal</keyword>
<comment type="caution">
    <text evidence="11">The sequence shown here is derived from an EMBL/GenBank/DDBJ whole genome shotgun (WGS) entry which is preliminary data.</text>
</comment>
<keyword evidence="6" id="KW-0961">Cell wall biogenesis/degradation</keyword>
<dbReference type="EMBL" id="JALP01000107">
    <property type="protein sequence ID" value="THG90879.1"/>
    <property type="molecule type" value="Genomic_DNA"/>
</dbReference>
<organism evidence="11 13">
    <name type="scientific">Alkalihalobacillus alcalophilus ATCC 27647 = CGMCC 1.3604</name>
    <dbReference type="NCBI Taxonomy" id="1218173"/>
    <lineage>
        <taxon>Bacteria</taxon>
        <taxon>Bacillati</taxon>
        <taxon>Bacillota</taxon>
        <taxon>Bacilli</taxon>
        <taxon>Bacillales</taxon>
        <taxon>Bacillaceae</taxon>
        <taxon>Alkalihalobacillus</taxon>
    </lineage>
</organism>
<dbReference type="RefSeq" id="WP_003324068.1">
    <property type="nucleotide sequence ID" value="NZ_ALPT02000035.1"/>
</dbReference>
<dbReference type="GO" id="GO:0008360">
    <property type="term" value="P:regulation of cell shape"/>
    <property type="evidence" value="ECO:0007669"/>
    <property type="project" value="UniProtKB-KW"/>
</dbReference>
<feature type="active site" evidence="7">
    <location>
        <position position="136"/>
    </location>
</feature>
<protein>
    <recommendedName>
        <fullName evidence="10">Peptidase S11 D-alanyl-D-alanine carboxypeptidase A N-terminal domain-containing protein</fullName>
    </recommendedName>
</protein>
<evidence type="ECO:0000256" key="6">
    <source>
        <dbReference type="ARBA" id="ARBA00023316"/>
    </source>
</evidence>
<feature type="active site" description="Proton acceptor" evidence="7">
    <location>
        <position position="79"/>
    </location>
</feature>
<reference evidence="11 13" key="1">
    <citation type="journal article" date="2014" name="Genome Announc.">
        <title>Draft Genome Sequence of Bacillus alcalophilus AV1934, a Classic Alkaliphile Isolated from Human Feces in 1934.</title>
        <authorList>
            <person name="Attie O."/>
            <person name="Jayaprakash A."/>
            <person name="Shah H."/>
            <person name="Paulsen I.T."/>
            <person name="Morino M."/>
            <person name="Takahashi Y."/>
            <person name="Narumi I."/>
            <person name="Sachidanandam R."/>
            <person name="Satoh K."/>
            <person name="Ito M."/>
            <person name="Krulwich T.A."/>
        </authorList>
    </citation>
    <scope>NUCLEOTIDE SEQUENCE [LARGE SCALE GENOMIC DNA]</scope>
    <source>
        <strain evidence="11 13">AV1934</strain>
    </source>
</reference>
<evidence type="ECO:0000256" key="9">
    <source>
        <dbReference type="RuleBase" id="RU004016"/>
    </source>
</evidence>
<dbReference type="InterPro" id="IPR001967">
    <property type="entry name" value="Peptidase_S11_N"/>
</dbReference>
<evidence type="ECO:0000256" key="8">
    <source>
        <dbReference type="PIRSR" id="PIRSR618044-2"/>
    </source>
</evidence>
<evidence type="ECO:0000313" key="12">
    <source>
        <dbReference type="EMBL" id="THG90879.1"/>
    </source>
</evidence>
<name>A0A094WMN1_ALKAL</name>
<feature type="active site" description="Acyl-ester intermediate" evidence="7">
    <location>
        <position position="76"/>
    </location>
</feature>
<accession>A0A094WMN1</accession>
<evidence type="ECO:0000256" key="3">
    <source>
        <dbReference type="ARBA" id="ARBA00022801"/>
    </source>
</evidence>
<dbReference type="GO" id="GO:0009252">
    <property type="term" value="P:peptidoglycan biosynthetic process"/>
    <property type="evidence" value="ECO:0007669"/>
    <property type="project" value="UniProtKB-KW"/>
</dbReference>
<dbReference type="EMBL" id="ALPT02000035">
    <property type="protein sequence ID" value="KGA97203.1"/>
    <property type="molecule type" value="Genomic_DNA"/>
</dbReference>
<dbReference type="eggNOG" id="COG1686">
    <property type="taxonomic scope" value="Bacteria"/>
</dbReference>
<dbReference type="AlphaFoldDB" id="A0A094WMN1"/>
<keyword evidence="4" id="KW-0133">Cell shape</keyword>
<reference evidence="12 14" key="2">
    <citation type="submission" date="2014-01" db="EMBL/GenBank/DDBJ databases">
        <title>Draft genome sequencing of Bacillus alcalophilus CGMCC 1.3604.</title>
        <authorList>
            <person name="Yang J."/>
            <person name="Diao L."/>
            <person name="Yang S."/>
        </authorList>
    </citation>
    <scope>NUCLEOTIDE SEQUENCE [LARGE SCALE GENOMIC DNA]</scope>
    <source>
        <strain evidence="12 14">CGMCC 1.3604</strain>
    </source>
</reference>
<evidence type="ECO:0000259" key="10">
    <source>
        <dbReference type="Pfam" id="PF00768"/>
    </source>
</evidence>
<dbReference type="GO" id="GO:0009002">
    <property type="term" value="F:serine-type D-Ala-D-Ala carboxypeptidase activity"/>
    <property type="evidence" value="ECO:0007669"/>
    <property type="project" value="InterPro"/>
</dbReference>
<comment type="similarity">
    <text evidence="1 9">Belongs to the peptidase S11 family.</text>
</comment>
<dbReference type="Pfam" id="PF00768">
    <property type="entry name" value="Peptidase_S11"/>
    <property type="match status" value="1"/>
</dbReference>
<feature type="domain" description="Peptidase S11 D-alanyl-D-alanine carboxypeptidase A N-terminal" evidence="10">
    <location>
        <begin position="49"/>
        <end position="280"/>
    </location>
</feature>
<evidence type="ECO:0000313" key="11">
    <source>
        <dbReference type="EMBL" id="KGA97203.1"/>
    </source>
</evidence>
<dbReference type="Gene3D" id="3.40.710.10">
    <property type="entry name" value="DD-peptidase/beta-lactamase superfamily"/>
    <property type="match status" value="1"/>
</dbReference>
<evidence type="ECO:0000313" key="13">
    <source>
        <dbReference type="Proteomes" id="UP000002754"/>
    </source>
</evidence>
<dbReference type="Proteomes" id="UP000002754">
    <property type="component" value="Unassembled WGS sequence"/>
</dbReference>
<proteinExistence type="inferred from homology"/>
<evidence type="ECO:0000313" key="14">
    <source>
        <dbReference type="Proteomes" id="UP000297014"/>
    </source>
</evidence>
<keyword evidence="5" id="KW-0573">Peptidoglycan synthesis</keyword>
<evidence type="ECO:0000256" key="1">
    <source>
        <dbReference type="ARBA" id="ARBA00007164"/>
    </source>
</evidence>
<sequence>MNKVVVLSGTGLVALFLLMNSEQPLPFWPDKQINHLFESSKELEENLYSEQLYLLRLDDEKAIYQKQHQQEISVASLTKMMTTLVAIEQLERKEEPIKIDADIFPILNEKNLVLAGFLPNEEVQAIDLLYGTLLPSGAEASVALANHIAGSEMNFVELMNQKANELHMNDTTFANVTGVDQENHYSTVYDMALLLKEALKNPTFKEIFTSERYTTGGTNLRSEGITFHSTMFQMMAGEPMMPNVKILGGKTGYTRQAGLCLASYAIVDGVEYILVTAGAEGSSQTAPFHTIDALYIYENVLANQ</sequence>
<dbReference type="InterPro" id="IPR012338">
    <property type="entry name" value="Beta-lactam/transpept-like"/>
</dbReference>
<keyword evidence="3" id="KW-0378">Hydrolase</keyword>
<dbReference type="STRING" id="1218173.BALCAV_0211865"/>
<dbReference type="GO" id="GO:0071555">
    <property type="term" value="P:cell wall organization"/>
    <property type="evidence" value="ECO:0007669"/>
    <property type="project" value="UniProtKB-KW"/>
</dbReference>
<feature type="binding site" evidence="8">
    <location>
        <position position="250"/>
    </location>
    <ligand>
        <name>substrate</name>
    </ligand>
</feature>
<dbReference type="Proteomes" id="UP000297014">
    <property type="component" value="Unassembled WGS sequence"/>
</dbReference>
<evidence type="ECO:0000256" key="2">
    <source>
        <dbReference type="ARBA" id="ARBA00022729"/>
    </source>
</evidence>
<dbReference type="PANTHER" id="PTHR21581:SF6">
    <property type="entry name" value="TRAFFICKING PROTEIN PARTICLE COMPLEX SUBUNIT 12"/>
    <property type="match status" value="1"/>
</dbReference>
<dbReference type="PANTHER" id="PTHR21581">
    <property type="entry name" value="D-ALANYL-D-ALANINE CARBOXYPEPTIDASE"/>
    <property type="match status" value="1"/>
</dbReference>